<sequence>MQVNMRRSILVYVLLVVVMAALVSVEAAPREKRQIIGNILSELLEGNNRYYYRGNNQAYRYYGVNGYPYYYPGVYNPAFNGYHGFGGRGSHERF</sequence>
<evidence type="ECO:0000256" key="1">
    <source>
        <dbReference type="SAM" id="SignalP"/>
    </source>
</evidence>
<dbReference type="InParanoid" id="E9I1R1"/>
<accession>E9I1R1</accession>
<reference evidence="2 3" key="1">
    <citation type="journal article" date="2011" name="Science">
        <title>The ecoresponsive genome of Daphnia pulex.</title>
        <authorList>
            <person name="Colbourne J.K."/>
            <person name="Pfrender M.E."/>
            <person name="Gilbert D."/>
            <person name="Thomas W.K."/>
            <person name="Tucker A."/>
            <person name="Oakley T.H."/>
            <person name="Tokishita S."/>
            <person name="Aerts A."/>
            <person name="Arnold G.J."/>
            <person name="Basu M.K."/>
            <person name="Bauer D.J."/>
            <person name="Caceres C.E."/>
            <person name="Carmel L."/>
            <person name="Casola C."/>
            <person name="Choi J.H."/>
            <person name="Detter J.C."/>
            <person name="Dong Q."/>
            <person name="Dusheyko S."/>
            <person name="Eads B.D."/>
            <person name="Frohlich T."/>
            <person name="Geiler-Samerotte K.A."/>
            <person name="Gerlach D."/>
            <person name="Hatcher P."/>
            <person name="Jogdeo S."/>
            <person name="Krijgsveld J."/>
            <person name="Kriventseva E.V."/>
            <person name="Kultz D."/>
            <person name="Laforsch C."/>
            <person name="Lindquist E."/>
            <person name="Lopez J."/>
            <person name="Manak J.R."/>
            <person name="Muller J."/>
            <person name="Pangilinan J."/>
            <person name="Patwardhan R.P."/>
            <person name="Pitluck S."/>
            <person name="Pritham E.J."/>
            <person name="Rechtsteiner A."/>
            <person name="Rho M."/>
            <person name="Rogozin I.B."/>
            <person name="Sakarya O."/>
            <person name="Salamov A."/>
            <person name="Schaack S."/>
            <person name="Shapiro H."/>
            <person name="Shiga Y."/>
            <person name="Skalitzky C."/>
            <person name="Smith Z."/>
            <person name="Souvorov A."/>
            <person name="Sung W."/>
            <person name="Tang Z."/>
            <person name="Tsuchiya D."/>
            <person name="Tu H."/>
            <person name="Vos H."/>
            <person name="Wang M."/>
            <person name="Wolf Y.I."/>
            <person name="Yamagata H."/>
            <person name="Yamada T."/>
            <person name="Ye Y."/>
            <person name="Shaw J.R."/>
            <person name="Andrews J."/>
            <person name="Crease T.J."/>
            <person name="Tang H."/>
            <person name="Lucas S.M."/>
            <person name="Robertson H.M."/>
            <person name="Bork P."/>
            <person name="Koonin E.V."/>
            <person name="Zdobnov E.M."/>
            <person name="Grigoriev I.V."/>
            <person name="Lynch M."/>
            <person name="Boore J.L."/>
        </authorList>
    </citation>
    <scope>NUCLEOTIDE SEQUENCE [LARGE SCALE GENOMIC DNA]</scope>
</reference>
<organism evidence="2 3">
    <name type="scientific">Daphnia pulex</name>
    <name type="common">Water flea</name>
    <dbReference type="NCBI Taxonomy" id="6669"/>
    <lineage>
        <taxon>Eukaryota</taxon>
        <taxon>Metazoa</taxon>
        <taxon>Ecdysozoa</taxon>
        <taxon>Arthropoda</taxon>
        <taxon>Crustacea</taxon>
        <taxon>Branchiopoda</taxon>
        <taxon>Diplostraca</taxon>
        <taxon>Cladocera</taxon>
        <taxon>Anomopoda</taxon>
        <taxon>Daphniidae</taxon>
        <taxon>Daphnia</taxon>
    </lineage>
</organism>
<evidence type="ECO:0000313" key="2">
    <source>
        <dbReference type="EMBL" id="EFX62070.1"/>
    </source>
</evidence>
<keyword evidence="1" id="KW-0732">Signal</keyword>
<proteinExistence type="predicted"/>
<protein>
    <submittedName>
        <fullName evidence="2">Uncharacterized protein</fullName>
    </submittedName>
</protein>
<dbReference type="AlphaFoldDB" id="E9I1R1"/>
<name>E9I1R1_DAPPU</name>
<evidence type="ECO:0000313" key="3">
    <source>
        <dbReference type="Proteomes" id="UP000000305"/>
    </source>
</evidence>
<dbReference type="EMBL" id="GL733855">
    <property type="protein sequence ID" value="EFX62070.1"/>
    <property type="molecule type" value="Genomic_DNA"/>
</dbReference>
<dbReference type="KEGG" id="dpx:DAPPUDRAFT_302031"/>
<keyword evidence="3" id="KW-1185">Reference proteome</keyword>
<dbReference type="Proteomes" id="UP000000305">
    <property type="component" value="Unassembled WGS sequence"/>
</dbReference>
<dbReference type="HOGENOM" id="CLU_2388441_0_0_1"/>
<feature type="chain" id="PRO_5003238474" evidence="1">
    <location>
        <begin position="28"/>
        <end position="94"/>
    </location>
</feature>
<gene>
    <name evidence="2" type="ORF">DAPPUDRAFT_302031</name>
</gene>
<feature type="signal peptide" evidence="1">
    <location>
        <begin position="1"/>
        <end position="27"/>
    </location>
</feature>